<evidence type="ECO:0000313" key="8">
    <source>
        <dbReference type="EMBL" id="PTQ51825.1"/>
    </source>
</evidence>
<dbReference type="GO" id="GO:0016887">
    <property type="term" value="F:ATP hydrolysis activity"/>
    <property type="evidence" value="ECO:0007669"/>
    <property type="project" value="InterPro"/>
</dbReference>
<dbReference type="SUPFAM" id="SSF52540">
    <property type="entry name" value="P-loop containing nucleoside triphosphate hydrolases"/>
    <property type="match status" value="1"/>
</dbReference>
<reference evidence="7 9" key="1">
    <citation type="submission" date="2015-09" db="EMBL/GenBank/DDBJ databases">
        <title>Draft genome sequence of Hydrogenibacillus schlegelii DSM 2000.</title>
        <authorList>
            <person name="Hemp J."/>
        </authorList>
    </citation>
    <scope>NUCLEOTIDE SEQUENCE [LARGE SCALE GENOMIC DNA]</scope>
    <source>
        <strain evidence="7 9">MA 48</strain>
    </source>
</reference>
<feature type="domain" description="ABC transporter" evidence="6">
    <location>
        <begin position="2"/>
        <end position="237"/>
    </location>
</feature>
<dbReference type="Proteomes" id="UP000244180">
    <property type="component" value="Unassembled WGS sequence"/>
</dbReference>
<comment type="similarity">
    <text evidence="1">Belongs to the ABC transporter superfamily.</text>
</comment>
<dbReference type="PROSITE" id="PS50893">
    <property type="entry name" value="ABC_TRANSPORTER_2"/>
    <property type="match status" value="1"/>
</dbReference>
<evidence type="ECO:0000256" key="4">
    <source>
        <dbReference type="ARBA" id="ARBA00022840"/>
    </source>
</evidence>
<keyword evidence="4 8" id="KW-0067">ATP-binding</keyword>
<dbReference type="OrthoDB" id="9776369at2"/>
<dbReference type="RefSeq" id="WP_066203678.1">
    <property type="nucleotide sequence ID" value="NZ_CBCSAS010000010.1"/>
</dbReference>
<reference evidence="8 10" key="2">
    <citation type="submission" date="2017-08" db="EMBL/GenBank/DDBJ databases">
        <title>Burning lignite coal seam in the remote Altai Mountains harbors a hydrogen-driven thermophilic microbial community.</title>
        <authorList>
            <person name="Kadnikov V.V."/>
            <person name="Mardanov A.V."/>
            <person name="Ivasenko D."/>
            <person name="Beletsky A.V."/>
            <person name="Karnachuk O.V."/>
            <person name="Ravin N.V."/>
        </authorList>
    </citation>
    <scope>NUCLEOTIDE SEQUENCE [LARGE SCALE GENOMIC DNA]</scope>
    <source>
        <strain evidence="8">AL33</strain>
    </source>
</reference>
<dbReference type="Proteomes" id="UP000243024">
    <property type="component" value="Unassembled WGS sequence"/>
</dbReference>
<dbReference type="AlphaFoldDB" id="A0A132N515"/>
<dbReference type="InterPro" id="IPR003439">
    <property type="entry name" value="ABC_transporter-like_ATP-bd"/>
</dbReference>
<dbReference type="GO" id="GO:0005524">
    <property type="term" value="F:ATP binding"/>
    <property type="evidence" value="ECO:0007669"/>
    <property type="project" value="UniProtKB-KW"/>
</dbReference>
<dbReference type="PROSITE" id="PS00211">
    <property type="entry name" value="ABC_TRANSPORTER_1"/>
    <property type="match status" value="1"/>
</dbReference>
<organism evidence="8 10">
    <name type="scientific">Hydrogenibacillus schlegelii</name>
    <name type="common">Bacillus schlegelii</name>
    <dbReference type="NCBI Taxonomy" id="1484"/>
    <lineage>
        <taxon>Bacteria</taxon>
        <taxon>Bacillati</taxon>
        <taxon>Bacillota</taxon>
        <taxon>Bacilli</taxon>
        <taxon>Bacillales</taxon>
        <taxon>Bacillales Family X. Incertae Sedis</taxon>
        <taxon>Hydrogenibacillus</taxon>
    </lineage>
</organism>
<dbReference type="STRING" id="1484.SA87_04640"/>
<proteinExistence type="inferred from homology"/>
<dbReference type="InterPro" id="IPR003593">
    <property type="entry name" value="AAA+_ATPase"/>
</dbReference>
<keyword evidence="2" id="KW-0813">Transport</keyword>
<dbReference type="PANTHER" id="PTHR43820">
    <property type="entry name" value="HIGH-AFFINITY BRANCHED-CHAIN AMINO ACID TRANSPORT ATP-BINDING PROTEIN LIVF"/>
    <property type="match status" value="1"/>
</dbReference>
<dbReference type="CDD" id="cd03224">
    <property type="entry name" value="ABC_TM1139_LivF_branched"/>
    <property type="match status" value="1"/>
</dbReference>
<dbReference type="PANTHER" id="PTHR43820:SF4">
    <property type="entry name" value="HIGH-AFFINITY BRANCHED-CHAIN AMINO ACID TRANSPORT ATP-BINDING PROTEIN LIVF"/>
    <property type="match status" value="1"/>
</dbReference>
<evidence type="ECO:0000259" key="6">
    <source>
        <dbReference type="PROSITE" id="PS50893"/>
    </source>
</evidence>
<evidence type="ECO:0000256" key="1">
    <source>
        <dbReference type="ARBA" id="ARBA00005417"/>
    </source>
</evidence>
<keyword evidence="5" id="KW-0029">Amino-acid transport</keyword>
<dbReference type="InterPro" id="IPR052156">
    <property type="entry name" value="BCAA_Transport_ATP-bd_LivF"/>
</dbReference>
<evidence type="ECO:0000313" key="7">
    <source>
        <dbReference type="EMBL" id="OAR03189.1"/>
    </source>
</evidence>
<dbReference type="InterPro" id="IPR027417">
    <property type="entry name" value="P-loop_NTPase"/>
</dbReference>
<dbReference type="InterPro" id="IPR017871">
    <property type="entry name" value="ABC_transporter-like_CS"/>
</dbReference>
<dbReference type="Pfam" id="PF00005">
    <property type="entry name" value="ABC_tran"/>
    <property type="match status" value="1"/>
</dbReference>
<evidence type="ECO:0000313" key="9">
    <source>
        <dbReference type="Proteomes" id="UP000243024"/>
    </source>
</evidence>
<dbReference type="GO" id="GO:0015658">
    <property type="term" value="F:branched-chain amino acid transmembrane transporter activity"/>
    <property type="evidence" value="ECO:0007669"/>
    <property type="project" value="TreeGrafter"/>
</dbReference>
<name>A0A132N515_HYDSH</name>
<dbReference type="GO" id="GO:0015807">
    <property type="term" value="P:L-amino acid transport"/>
    <property type="evidence" value="ECO:0007669"/>
    <property type="project" value="TreeGrafter"/>
</dbReference>
<keyword evidence="3" id="KW-0547">Nucleotide-binding</keyword>
<comment type="caution">
    <text evidence="8">The sequence shown here is derived from an EMBL/GenBank/DDBJ whole genome shotgun (WGS) entry which is preliminary data.</text>
</comment>
<accession>A0A132N515</accession>
<dbReference type="SMART" id="SM00382">
    <property type="entry name" value="AAA"/>
    <property type="match status" value="1"/>
</dbReference>
<evidence type="ECO:0000256" key="5">
    <source>
        <dbReference type="ARBA" id="ARBA00022970"/>
    </source>
</evidence>
<evidence type="ECO:0000313" key="10">
    <source>
        <dbReference type="Proteomes" id="UP000244180"/>
    </source>
</evidence>
<dbReference type="Gene3D" id="3.40.50.300">
    <property type="entry name" value="P-loop containing nucleotide triphosphate hydrolases"/>
    <property type="match status" value="1"/>
</dbReference>
<dbReference type="EMBL" id="JXBB01000066">
    <property type="protein sequence ID" value="OAR03189.1"/>
    <property type="molecule type" value="Genomic_DNA"/>
</dbReference>
<dbReference type="EMBL" id="PEBV01000037">
    <property type="protein sequence ID" value="PTQ51825.1"/>
    <property type="molecule type" value="Genomic_DNA"/>
</dbReference>
<gene>
    <name evidence="7" type="primary">livF</name>
    <name evidence="8" type="ORF">HSCHL_1039</name>
    <name evidence="7" type="ORF">SA87_04640</name>
</gene>
<keyword evidence="9" id="KW-1185">Reference proteome</keyword>
<evidence type="ECO:0000256" key="3">
    <source>
        <dbReference type="ARBA" id="ARBA00022741"/>
    </source>
</evidence>
<evidence type="ECO:0000256" key="2">
    <source>
        <dbReference type="ARBA" id="ARBA00022448"/>
    </source>
</evidence>
<protein>
    <submittedName>
        <fullName evidence="7">ABC transporter ATP-binding protein</fullName>
    </submittedName>
    <submittedName>
        <fullName evidence="8">Branched-chain amino acid transport ATP-binding protein LivF</fullName>
    </submittedName>
</protein>
<sequence length="247" mass="27586">MLTLNEVNTYHGHLHVLHDITFTVEPGEIFAIVGANGAGKSTLLGTIAGLYVPRRGVITFQGRSLPYGRAERIVRLGLSLVPERRQIFDDLSVRDNLFLGAYHRMRRRDPSVMDDFRQVLRLFPRLESMLDRPGGLLSGGEQQMLAIGRGLMARPKLIMLDEPSLGLAPLIVQEIFRSLVEMREAYGLTVLLVEQNVRAALSIADRAIVLERGRVALAGNARALLEDESVRRTYLGVKGDDVHRRRA</sequence>